<evidence type="ECO:0000256" key="6">
    <source>
        <dbReference type="ARBA" id="ARBA00023141"/>
    </source>
</evidence>
<organism evidence="8 9">
    <name type="scientific">Aerococcus sanguinicola</name>
    <dbReference type="NCBI Taxonomy" id="119206"/>
    <lineage>
        <taxon>Bacteria</taxon>
        <taxon>Bacillati</taxon>
        <taxon>Bacillota</taxon>
        <taxon>Bacilli</taxon>
        <taxon>Lactobacillales</taxon>
        <taxon>Aerococcaceae</taxon>
        <taxon>Aerococcus</taxon>
    </lineage>
</organism>
<evidence type="ECO:0000256" key="2">
    <source>
        <dbReference type="ARBA" id="ARBA00022679"/>
    </source>
</evidence>
<feature type="binding site" evidence="7">
    <location>
        <position position="17"/>
    </location>
    <ligand>
        <name>Mg(2+)</name>
        <dbReference type="ChEBI" id="CHEBI:18420"/>
    </ligand>
</feature>
<dbReference type="GO" id="GO:0008652">
    <property type="term" value="P:amino acid biosynthetic process"/>
    <property type="evidence" value="ECO:0007669"/>
    <property type="project" value="UniProtKB-KW"/>
</dbReference>
<keyword evidence="3 7" id="KW-0547">Nucleotide-binding</keyword>
<comment type="catalytic activity">
    <reaction evidence="7">
        <text>shikimate + ATP = 3-phosphoshikimate + ADP + H(+)</text>
        <dbReference type="Rhea" id="RHEA:13121"/>
        <dbReference type="ChEBI" id="CHEBI:15378"/>
        <dbReference type="ChEBI" id="CHEBI:30616"/>
        <dbReference type="ChEBI" id="CHEBI:36208"/>
        <dbReference type="ChEBI" id="CHEBI:145989"/>
        <dbReference type="ChEBI" id="CHEBI:456216"/>
        <dbReference type="EC" id="2.7.1.71"/>
    </reaction>
</comment>
<protein>
    <recommendedName>
        <fullName evidence="7">Shikimate kinase</fullName>
        <shortName evidence="7">SK</shortName>
        <ecNumber evidence="7">2.7.1.71</ecNumber>
    </recommendedName>
</protein>
<evidence type="ECO:0000256" key="7">
    <source>
        <dbReference type="HAMAP-Rule" id="MF_00109"/>
    </source>
</evidence>
<keyword evidence="6 7" id="KW-0057">Aromatic amino acid biosynthesis</keyword>
<evidence type="ECO:0000256" key="5">
    <source>
        <dbReference type="ARBA" id="ARBA00022840"/>
    </source>
</evidence>
<dbReference type="Proteomes" id="UP000234239">
    <property type="component" value="Unassembled WGS sequence"/>
</dbReference>
<dbReference type="RefSeq" id="WP_070485865.1">
    <property type="nucleotide sequence ID" value="NZ_JASOJS010000001.1"/>
</dbReference>
<feature type="binding site" evidence="7">
    <location>
        <position position="134"/>
    </location>
    <ligand>
        <name>substrate</name>
    </ligand>
</feature>
<comment type="subcellular location">
    <subcellularLocation>
        <location evidence="7">Cytoplasm</location>
    </subcellularLocation>
</comment>
<dbReference type="UniPathway" id="UPA00053">
    <property type="reaction ID" value="UER00088"/>
</dbReference>
<comment type="cofactor">
    <cofactor evidence="7">
        <name>Mg(2+)</name>
        <dbReference type="ChEBI" id="CHEBI:18420"/>
    </cofactor>
    <text evidence="7">Binds 1 Mg(2+) ion per subunit.</text>
</comment>
<comment type="function">
    <text evidence="7">Catalyzes the specific phosphorylation of the 3-hydroxyl group of shikimic acid using ATP as a cosubstrate.</text>
</comment>
<dbReference type="HAMAP" id="MF_00109">
    <property type="entry name" value="Shikimate_kinase"/>
    <property type="match status" value="1"/>
</dbReference>
<accession>A0A2I1MSW8</accession>
<feature type="binding site" evidence="7">
    <location>
        <position position="58"/>
    </location>
    <ligand>
        <name>substrate</name>
    </ligand>
</feature>
<sequence length="174" mass="19280">MTQPNLILIGMPGSGKTSLGQALVQKLSLDFLDMDQEIERVSGRTISEIFEEGETAFRSFESQLARELDQAKGLIIATGGGVVKDPDNVKALKKGGKVFFIDRPLDQIAADINSDQRPLLKGRLDQLQVLYQERYPLYQAAADFHISNQGSLDQCLKTIIATYRKDGNHEILNS</sequence>
<dbReference type="EMBL" id="PKGY01000001">
    <property type="protein sequence ID" value="PKZ23230.1"/>
    <property type="molecule type" value="Genomic_DNA"/>
</dbReference>
<dbReference type="GO" id="GO:0009073">
    <property type="term" value="P:aromatic amino acid family biosynthetic process"/>
    <property type="evidence" value="ECO:0007669"/>
    <property type="project" value="UniProtKB-KW"/>
</dbReference>
<dbReference type="AlphaFoldDB" id="A0A2I1MSW8"/>
<keyword evidence="2 7" id="KW-0808">Transferase</keyword>
<feature type="binding site" evidence="7">
    <location>
        <position position="80"/>
    </location>
    <ligand>
        <name>substrate</name>
    </ligand>
</feature>
<dbReference type="GO" id="GO:0000287">
    <property type="term" value="F:magnesium ion binding"/>
    <property type="evidence" value="ECO:0007669"/>
    <property type="project" value="UniProtKB-UniRule"/>
</dbReference>
<dbReference type="PANTHER" id="PTHR21087">
    <property type="entry name" value="SHIKIMATE KINASE"/>
    <property type="match status" value="1"/>
</dbReference>
<keyword evidence="7" id="KW-0963">Cytoplasm</keyword>
<comment type="caution">
    <text evidence="7">Lacks conserved residue(s) required for the propagation of feature annotation.</text>
</comment>
<keyword evidence="4 7" id="KW-0418">Kinase</keyword>
<keyword evidence="7" id="KW-0460">Magnesium</keyword>
<feature type="binding site" evidence="7">
    <location>
        <begin position="13"/>
        <end position="18"/>
    </location>
    <ligand>
        <name>ATP</name>
        <dbReference type="ChEBI" id="CHEBI:30616"/>
    </ligand>
</feature>
<dbReference type="GO" id="GO:0009423">
    <property type="term" value="P:chorismate biosynthetic process"/>
    <property type="evidence" value="ECO:0007669"/>
    <property type="project" value="UniProtKB-UniRule"/>
</dbReference>
<dbReference type="GO" id="GO:0005524">
    <property type="term" value="F:ATP binding"/>
    <property type="evidence" value="ECO:0007669"/>
    <property type="project" value="UniProtKB-UniRule"/>
</dbReference>
<keyword evidence="1 7" id="KW-0028">Amino-acid biosynthesis</keyword>
<dbReference type="GO" id="GO:0005829">
    <property type="term" value="C:cytosol"/>
    <property type="evidence" value="ECO:0007669"/>
    <property type="project" value="TreeGrafter"/>
</dbReference>
<dbReference type="PANTHER" id="PTHR21087:SF16">
    <property type="entry name" value="SHIKIMATE KINASE 1, CHLOROPLASTIC"/>
    <property type="match status" value="1"/>
</dbReference>
<dbReference type="Gene3D" id="3.40.50.300">
    <property type="entry name" value="P-loop containing nucleotide triphosphate hydrolases"/>
    <property type="match status" value="1"/>
</dbReference>
<evidence type="ECO:0000313" key="9">
    <source>
        <dbReference type="Proteomes" id="UP000234239"/>
    </source>
</evidence>
<reference evidence="8 9" key="1">
    <citation type="submission" date="2017-12" db="EMBL/GenBank/DDBJ databases">
        <title>Phylogenetic diversity of female urinary microbiome.</title>
        <authorList>
            <person name="Thomas-White K."/>
            <person name="Wolfe A.J."/>
        </authorList>
    </citation>
    <scope>NUCLEOTIDE SEQUENCE [LARGE SCALE GENOMIC DNA]</scope>
    <source>
        <strain evidence="8 9">UMB0139</strain>
    </source>
</reference>
<comment type="subunit">
    <text evidence="7">Monomer.</text>
</comment>
<evidence type="ECO:0000313" key="8">
    <source>
        <dbReference type="EMBL" id="PKZ23230.1"/>
    </source>
</evidence>
<evidence type="ECO:0000256" key="3">
    <source>
        <dbReference type="ARBA" id="ARBA00022741"/>
    </source>
</evidence>
<comment type="pathway">
    <text evidence="7">Metabolic intermediate biosynthesis; chorismate biosynthesis; chorismate from D-erythrose 4-phosphate and phosphoenolpyruvate: step 5/7.</text>
</comment>
<dbReference type="CDD" id="cd00464">
    <property type="entry name" value="SK"/>
    <property type="match status" value="1"/>
</dbReference>
<dbReference type="SUPFAM" id="SSF52540">
    <property type="entry name" value="P-loop containing nucleoside triphosphate hydrolases"/>
    <property type="match status" value="1"/>
</dbReference>
<dbReference type="PRINTS" id="PR01100">
    <property type="entry name" value="SHIKIMTKNASE"/>
</dbReference>
<evidence type="ECO:0000256" key="1">
    <source>
        <dbReference type="ARBA" id="ARBA00022605"/>
    </source>
</evidence>
<evidence type="ECO:0000256" key="4">
    <source>
        <dbReference type="ARBA" id="ARBA00022777"/>
    </source>
</evidence>
<dbReference type="InterPro" id="IPR027417">
    <property type="entry name" value="P-loop_NTPase"/>
</dbReference>
<feature type="binding site" evidence="7">
    <location>
        <position position="117"/>
    </location>
    <ligand>
        <name>ATP</name>
        <dbReference type="ChEBI" id="CHEBI:30616"/>
    </ligand>
</feature>
<dbReference type="Pfam" id="PF01202">
    <property type="entry name" value="SKI"/>
    <property type="match status" value="1"/>
</dbReference>
<gene>
    <name evidence="7" type="primary">aroK</name>
    <name evidence="8" type="ORF">CYJ28_01390</name>
</gene>
<dbReference type="InterPro" id="IPR031322">
    <property type="entry name" value="Shikimate/glucono_kinase"/>
</dbReference>
<keyword evidence="5 7" id="KW-0067">ATP-binding</keyword>
<proteinExistence type="inferred from homology"/>
<dbReference type="EC" id="2.7.1.71" evidence="7"/>
<comment type="similarity">
    <text evidence="7">Belongs to the shikimate kinase family.</text>
</comment>
<dbReference type="InterPro" id="IPR000623">
    <property type="entry name" value="Shikimate_kinase/TSH1"/>
</dbReference>
<name>A0A2I1MSW8_9LACT</name>
<feature type="binding site" evidence="7">
    <location>
        <position position="35"/>
    </location>
    <ligand>
        <name>substrate</name>
    </ligand>
</feature>
<comment type="caution">
    <text evidence="8">The sequence shown here is derived from an EMBL/GenBank/DDBJ whole genome shotgun (WGS) entry which is preliminary data.</text>
</comment>
<dbReference type="GO" id="GO:0004765">
    <property type="term" value="F:shikimate kinase activity"/>
    <property type="evidence" value="ECO:0007669"/>
    <property type="project" value="UniProtKB-UniRule"/>
</dbReference>
<dbReference type="OrthoDB" id="9800332at2"/>
<keyword evidence="7" id="KW-0479">Metal-binding</keyword>